<evidence type="ECO:0000313" key="5">
    <source>
        <dbReference type="EMBL" id="KXG44229.1"/>
    </source>
</evidence>
<dbReference type="Proteomes" id="UP000070352">
    <property type="component" value="Unassembled WGS sequence"/>
</dbReference>
<proteinExistence type="inferred from homology"/>
<dbReference type="GO" id="GO:0008768">
    <property type="term" value="F:UDP-sugar diphosphatase activity"/>
    <property type="evidence" value="ECO:0007669"/>
    <property type="project" value="TreeGrafter"/>
</dbReference>
<dbReference type="AlphaFoldDB" id="A0A135L5Q0"/>
<dbReference type="GO" id="GO:0009166">
    <property type="term" value="P:nucleotide catabolic process"/>
    <property type="evidence" value="ECO:0007669"/>
    <property type="project" value="InterPro"/>
</dbReference>
<reference evidence="5 6" key="1">
    <citation type="submission" date="2016-02" db="EMBL/GenBank/DDBJ databases">
        <title>Draft Genome for Tepidibacillus decaturensis nov. sp. Strain Z9, an Anaerobic, Moderately Thermophilic and Heterotrophic Bacterium from Deep Subsurface of the Illinois Basin, USA.</title>
        <authorList>
            <person name="Dong Y."/>
            <person name="Chang J.Y."/>
            <person name="Sanford R."/>
            <person name="Fouke B.W."/>
        </authorList>
    </citation>
    <scope>NUCLEOTIDE SEQUENCE [LARGE SCALE GENOMIC DNA]</scope>
    <source>
        <strain evidence="5 6">Z9</strain>
    </source>
</reference>
<sequence length="485" mass="55478">MTLNQRIHIIHTNDLHSRFENMPKISSYIQQVRKEAAEQGERVIVVDIGDHMDRMKLETEGTFGRVNVEILNQTGVEVVTIGNNEGLTFTKGNLEKAYQERNFNIVVCNLIDIVTKQKPNWVKDYWIQEVDGIKIGWIGATAPYETFYRLQGWEVLEPMPFIQNIVEQIRHEVDLIIFLSHLGIRADEQIAEEIPVIDVIIGGHTHRFYEHGLQKEGQPLICQVGIFGDYIGHLTIDFNRKERKIINIEEKTVQMESFQDDPIIVEVVKTFREQAKSELNQIVTILEEPLPIFLEMESPLGNLLADGVRSWVNAEIGLVNAGQILQGLEKGKVTKERIHEICPSPINPCIVKLTGSQIMQTLEQSLLDEFIHFPLKGFGFRGKEIGTLCLSGIKAEIDPLAEPYKRVKKVWVGNEEMVEDQEYIVGTLDMFTFGGGYPLIKEGKEIQYFLPEFIRDILATQLKEQAAIVKSFTKRWVSINIKDRV</sequence>
<dbReference type="GO" id="GO:0000166">
    <property type="term" value="F:nucleotide binding"/>
    <property type="evidence" value="ECO:0007669"/>
    <property type="project" value="UniProtKB-KW"/>
</dbReference>
<dbReference type="InterPro" id="IPR004843">
    <property type="entry name" value="Calcineurin-like_PHP"/>
</dbReference>
<evidence type="ECO:0000259" key="4">
    <source>
        <dbReference type="Pfam" id="PF02872"/>
    </source>
</evidence>
<dbReference type="CDD" id="cd00845">
    <property type="entry name" value="MPP_UshA_N_like"/>
    <property type="match status" value="1"/>
</dbReference>
<dbReference type="PANTHER" id="PTHR11575:SF23">
    <property type="entry name" value="5-NUCLEOTIDASE FAMILY PROTEIN"/>
    <property type="match status" value="1"/>
</dbReference>
<keyword evidence="1" id="KW-0732">Signal</keyword>
<evidence type="ECO:0000256" key="2">
    <source>
        <dbReference type="RuleBase" id="RU362119"/>
    </source>
</evidence>
<dbReference type="InterPro" id="IPR006146">
    <property type="entry name" value="5'-Nucleotdase_CS"/>
</dbReference>
<dbReference type="GO" id="GO:0008253">
    <property type="term" value="F:5'-nucleotidase activity"/>
    <property type="evidence" value="ECO:0007669"/>
    <property type="project" value="TreeGrafter"/>
</dbReference>
<dbReference type="InterPro" id="IPR029052">
    <property type="entry name" value="Metallo-depent_PP-like"/>
</dbReference>
<dbReference type="PROSITE" id="PS00785">
    <property type="entry name" value="5_NUCLEOTIDASE_1"/>
    <property type="match status" value="1"/>
</dbReference>
<evidence type="ECO:0000259" key="3">
    <source>
        <dbReference type="Pfam" id="PF00149"/>
    </source>
</evidence>
<dbReference type="GO" id="GO:0046872">
    <property type="term" value="F:metal ion binding"/>
    <property type="evidence" value="ECO:0007669"/>
    <property type="project" value="InterPro"/>
</dbReference>
<keyword evidence="6" id="KW-1185">Reference proteome</keyword>
<accession>A0A135L5Q0</accession>
<dbReference type="EMBL" id="LSKU01000001">
    <property type="protein sequence ID" value="KXG44229.1"/>
    <property type="molecule type" value="Genomic_DNA"/>
</dbReference>
<dbReference type="InterPro" id="IPR036907">
    <property type="entry name" value="5'-Nucleotdase_C_sf"/>
</dbReference>
<dbReference type="Gene3D" id="3.90.780.10">
    <property type="entry name" value="5'-Nucleotidase, C-terminal domain"/>
    <property type="match status" value="1"/>
</dbReference>
<evidence type="ECO:0000313" key="6">
    <source>
        <dbReference type="Proteomes" id="UP000070352"/>
    </source>
</evidence>
<comment type="caution">
    <text evidence="5">The sequence shown here is derived from an EMBL/GenBank/DDBJ whole genome shotgun (WGS) entry which is preliminary data.</text>
</comment>
<evidence type="ECO:0008006" key="7">
    <source>
        <dbReference type="Google" id="ProtNLM"/>
    </source>
</evidence>
<feature type="domain" description="5'-Nucleotidase C-terminal" evidence="4">
    <location>
        <begin position="297"/>
        <end position="437"/>
    </location>
</feature>
<comment type="similarity">
    <text evidence="2">Belongs to the 5'-nucleotidase family.</text>
</comment>
<feature type="domain" description="Calcineurin-like phosphoesterase" evidence="3">
    <location>
        <begin position="8"/>
        <end position="207"/>
    </location>
</feature>
<dbReference type="SUPFAM" id="SSF55816">
    <property type="entry name" value="5'-nucleotidase (syn. UDP-sugar hydrolase), C-terminal domain"/>
    <property type="match status" value="1"/>
</dbReference>
<dbReference type="SUPFAM" id="SSF56300">
    <property type="entry name" value="Metallo-dependent phosphatases"/>
    <property type="match status" value="1"/>
</dbReference>
<dbReference type="GO" id="GO:0030288">
    <property type="term" value="C:outer membrane-bounded periplasmic space"/>
    <property type="evidence" value="ECO:0007669"/>
    <property type="project" value="TreeGrafter"/>
</dbReference>
<protein>
    <recommendedName>
        <fullName evidence="7">Metallophosphoesterase</fullName>
    </recommendedName>
</protein>
<dbReference type="InterPro" id="IPR008334">
    <property type="entry name" value="5'-Nucleotdase_C"/>
</dbReference>
<dbReference type="OrthoDB" id="9793179at2"/>
<dbReference type="STRING" id="1413211.U473_09610"/>
<gene>
    <name evidence="5" type="ORF">U473_09610</name>
</gene>
<name>A0A135L5Q0_9BACI</name>
<dbReference type="PANTHER" id="PTHR11575">
    <property type="entry name" value="5'-NUCLEOTIDASE-RELATED"/>
    <property type="match status" value="1"/>
</dbReference>
<keyword evidence="2" id="KW-0547">Nucleotide-binding</keyword>
<dbReference type="RefSeq" id="WP_068725689.1">
    <property type="nucleotide sequence ID" value="NZ_LSKU01000001.1"/>
</dbReference>
<evidence type="ECO:0000256" key="1">
    <source>
        <dbReference type="ARBA" id="ARBA00022729"/>
    </source>
</evidence>
<organism evidence="5 6">
    <name type="scientific">Tepidibacillus decaturensis</name>
    <dbReference type="NCBI Taxonomy" id="1413211"/>
    <lineage>
        <taxon>Bacteria</taxon>
        <taxon>Bacillati</taxon>
        <taxon>Bacillota</taxon>
        <taxon>Bacilli</taxon>
        <taxon>Bacillales</taxon>
        <taxon>Bacillaceae</taxon>
        <taxon>Tepidibacillus</taxon>
    </lineage>
</organism>
<dbReference type="Pfam" id="PF00149">
    <property type="entry name" value="Metallophos"/>
    <property type="match status" value="1"/>
</dbReference>
<dbReference type="Pfam" id="PF02872">
    <property type="entry name" value="5_nucleotid_C"/>
    <property type="match status" value="1"/>
</dbReference>
<dbReference type="InterPro" id="IPR006179">
    <property type="entry name" value="5_nucleotidase/apyrase"/>
</dbReference>
<keyword evidence="2" id="KW-0378">Hydrolase</keyword>
<dbReference type="Gene3D" id="3.60.21.10">
    <property type="match status" value="1"/>
</dbReference>
<dbReference type="PRINTS" id="PR01607">
    <property type="entry name" value="APYRASEFAMLY"/>
</dbReference>